<reference evidence="1" key="1">
    <citation type="submission" date="2020-04" db="EMBL/GenBank/DDBJ databases">
        <authorList>
            <person name="Alioto T."/>
            <person name="Alioto T."/>
            <person name="Gomez Garrido J."/>
        </authorList>
    </citation>
    <scope>NUCLEOTIDE SEQUENCE</scope>
    <source>
        <strain evidence="1">A484AB</strain>
    </source>
</reference>
<accession>A0A6S7H898</accession>
<dbReference type="EMBL" id="CACRXK020003550">
    <property type="protein sequence ID" value="CAB3999263.1"/>
    <property type="molecule type" value="Genomic_DNA"/>
</dbReference>
<dbReference type="Gene3D" id="3.30.160.360">
    <property type="match status" value="2"/>
</dbReference>
<sequence length="1005" mass="114403">MSKQTIKWVRLVSLGHSVGIEYKKDSPWVRSSSKGEQYFLRPGYKAERAIRLDTEENIQVFCEIIKPRTVTVPLFKCTCEAKGINIVATTPTQAANKFLDEIRVTKKHWSGPMFFGFLRHDVLEQLQTNKQPVAESAEVRNLDKDVDTTEQATLITTAGSDSTLINIVKKSGKVVNWLGIKSVGKDTPNSVKWSYRHNGKCVLLRPGYDARQLIRHNGKSYEVSCQLIQQSELGEFGPLFQCEVLQDGHTIFTSAETKPTTTLNKVFEYLKLENYKKNLSGYEFFGLTRPEVIQQIHQCSTSSEVNVRKRKPTESLEPKNLDGASRIKRKPAAALMPYPLLEKLSKTKTRNAGPTSSLQVKSQKDRNTLVHEAVQFTSFNDVKSYVVYLCENDPELVASAINETELGQDIVSQLNKSCPRHICVHDSAEFLLGRTRLTQREYIAARKTLMKGNVHLAKYTDAVKYASELDVGSIDFHKCHENDPNVSDGNMDCMCATTKFGDTLQRIVSTDALFSKFQFPSVEQQIQLFGHLKKERDSLYKGLDVDKRTLFLRETGDNFRAGACQPTEQMSFSILNLTDLINSPNGQFLSSIWRGPENRKYIQAHMKGHYKDVTQAVEQGLALTVNGSCETFNVIAFFIADLCHLKETLGKCQCTGMYGCYWCKKKLSTWDNSQPSTSPRQTVADMEKWGKQAEKDLGDNPLKGSAAYTKFQQTHFGQTGIPIFSAFSESCLVPCGLHLILAIHRSLWKMLYGIVSKRGQETELPAALRDINCGYLAYQIEAYYKSKKKFYDGSSTLKMTGNDCKLLEDNCKKLIEHFVKTGETWNSPSFLKLRQLHSLYTQFDDIARDIRDYKTTLARVSSFKERSELFFQKLKEYGPAQCTANLPYLHILRDHIPQQIMFWFEMLGWGYGYFSCVASEHLNKSIKTLEWSSTNRDVKRFVTITKRIRTQQFHYTYTLFTEKRNITCSACQQPGHNKKNKSCPMHPSQPAIHFEDSDNEATTDM</sequence>
<evidence type="ECO:0000313" key="2">
    <source>
        <dbReference type="Proteomes" id="UP001152795"/>
    </source>
</evidence>
<dbReference type="Proteomes" id="UP001152795">
    <property type="component" value="Unassembled WGS sequence"/>
</dbReference>
<keyword evidence="2" id="KW-1185">Reference proteome</keyword>
<dbReference type="OrthoDB" id="6032027at2759"/>
<organism evidence="1 2">
    <name type="scientific">Paramuricea clavata</name>
    <name type="common">Red gorgonian</name>
    <name type="synonym">Violescent sea-whip</name>
    <dbReference type="NCBI Taxonomy" id="317549"/>
    <lineage>
        <taxon>Eukaryota</taxon>
        <taxon>Metazoa</taxon>
        <taxon>Cnidaria</taxon>
        <taxon>Anthozoa</taxon>
        <taxon>Octocorallia</taxon>
        <taxon>Malacalcyonacea</taxon>
        <taxon>Plexauridae</taxon>
        <taxon>Paramuricea</taxon>
    </lineage>
</organism>
<evidence type="ECO:0000313" key="1">
    <source>
        <dbReference type="EMBL" id="CAB3999263.1"/>
    </source>
</evidence>
<proteinExistence type="predicted"/>
<comment type="caution">
    <text evidence="1">The sequence shown here is derived from an EMBL/GenBank/DDBJ whole genome shotgun (WGS) entry which is preliminary data.</text>
</comment>
<dbReference type="AlphaFoldDB" id="A0A6S7H898"/>
<name>A0A6S7H898_PARCT</name>
<protein>
    <submittedName>
        <fullName evidence="1">Uncharacterized protein</fullName>
    </submittedName>
</protein>
<gene>
    <name evidence="1" type="ORF">PACLA_8A028426</name>
</gene>